<dbReference type="EMBL" id="CP089982">
    <property type="protein sequence ID" value="WXA94313.1"/>
    <property type="molecule type" value="Genomic_DNA"/>
</dbReference>
<gene>
    <name evidence="1" type="ORF">LZC95_48695</name>
</gene>
<evidence type="ECO:0000313" key="1">
    <source>
        <dbReference type="EMBL" id="WXA94313.1"/>
    </source>
</evidence>
<keyword evidence="2" id="KW-1185">Reference proteome</keyword>
<dbReference type="Proteomes" id="UP001379533">
    <property type="component" value="Chromosome"/>
</dbReference>
<proteinExistence type="predicted"/>
<name>A0ABZ2KAC0_9BACT</name>
<organism evidence="1 2">
    <name type="scientific">Pendulispora brunnea</name>
    <dbReference type="NCBI Taxonomy" id="2905690"/>
    <lineage>
        <taxon>Bacteria</taxon>
        <taxon>Pseudomonadati</taxon>
        <taxon>Myxococcota</taxon>
        <taxon>Myxococcia</taxon>
        <taxon>Myxococcales</taxon>
        <taxon>Sorangiineae</taxon>
        <taxon>Pendulisporaceae</taxon>
        <taxon>Pendulispora</taxon>
    </lineage>
</organism>
<sequence>MRADKLVLVASMLRFGDPFRDHHTVVDVNAWLIDDEYTRTVGDPRNRRSMASARLPIRTSETSVGTPVVSAADLARSSTLSMLGHPSNIMISMRFILSVVSQ</sequence>
<dbReference type="RefSeq" id="WP_394844914.1">
    <property type="nucleotide sequence ID" value="NZ_CP089982.1"/>
</dbReference>
<accession>A0ABZ2KAC0</accession>
<reference evidence="1 2" key="1">
    <citation type="submission" date="2021-12" db="EMBL/GenBank/DDBJ databases">
        <title>Discovery of the Pendulisporaceae a myxobacterial family with distinct sporulation behavior and unique specialized metabolism.</title>
        <authorList>
            <person name="Garcia R."/>
            <person name="Popoff A."/>
            <person name="Bader C.D."/>
            <person name="Loehr J."/>
            <person name="Walesch S."/>
            <person name="Walt C."/>
            <person name="Boldt J."/>
            <person name="Bunk B."/>
            <person name="Haeckl F.J.F.P.J."/>
            <person name="Gunesch A.P."/>
            <person name="Birkelbach J."/>
            <person name="Nuebel U."/>
            <person name="Pietschmann T."/>
            <person name="Bach T."/>
            <person name="Mueller R."/>
        </authorList>
    </citation>
    <scope>NUCLEOTIDE SEQUENCE [LARGE SCALE GENOMIC DNA]</scope>
    <source>
        <strain evidence="1 2">MSr12523</strain>
    </source>
</reference>
<evidence type="ECO:0000313" key="2">
    <source>
        <dbReference type="Proteomes" id="UP001379533"/>
    </source>
</evidence>
<protein>
    <submittedName>
        <fullName evidence="1">Uncharacterized protein</fullName>
    </submittedName>
</protein>